<dbReference type="EMBL" id="SOMN01000016">
    <property type="protein sequence ID" value="TFE25962.1"/>
    <property type="molecule type" value="Genomic_DNA"/>
</dbReference>
<evidence type="ECO:0000256" key="5">
    <source>
        <dbReference type="ARBA" id="ARBA00022884"/>
    </source>
</evidence>
<dbReference type="Pfam" id="PF08240">
    <property type="entry name" value="ADH_N"/>
    <property type="match status" value="1"/>
</dbReference>
<keyword evidence="5" id="KW-0694">RNA-binding</keyword>
<evidence type="ECO:0000259" key="6">
    <source>
        <dbReference type="SMART" id="SM00829"/>
    </source>
</evidence>
<comment type="caution">
    <text evidence="7">The sequence shown here is derived from an EMBL/GenBank/DDBJ whole genome shotgun (WGS) entry which is preliminary data.</text>
</comment>
<dbReference type="Proteomes" id="UP000297900">
    <property type="component" value="Unassembled WGS sequence"/>
</dbReference>
<proteinExistence type="predicted"/>
<accession>A0A4Y8LXN5</accession>
<keyword evidence="8" id="KW-1185">Reference proteome</keyword>
<dbReference type="SUPFAM" id="SSF51735">
    <property type="entry name" value="NAD(P)-binding Rossmann-fold domains"/>
    <property type="match status" value="1"/>
</dbReference>
<dbReference type="SMART" id="SM00829">
    <property type="entry name" value="PKS_ER"/>
    <property type="match status" value="1"/>
</dbReference>
<dbReference type="AlphaFoldDB" id="A0A4Y8LXN5"/>
<dbReference type="InterPro" id="IPR011032">
    <property type="entry name" value="GroES-like_sf"/>
</dbReference>
<dbReference type="InterPro" id="IPR051603">
    <property type="entry name" value="Zinc-ADH_QOR/CCCR"/>
</dbReference>
<evidence type="ECO:0000256" key="2">
    <source>
        <dbReference type="ARBA" id="ARBA00011881"/>
    </source>
</evidence>
<reference evidence="7 8" key="1">
    <citation type="submission" date="2019-03" db="EMBL/GenBank/DDBJ databases">
        <title>Cohnella endophytica sp. nov., a novel endophytic bacterium isolated from bark of Sonneratia apetala.</title>
        <authorList>
            <person name="Tuo L."/>
        </authorList>
    </citation>
    <scope>NUCLEOTIDE SEQUENCE [LARGE SCALE GENOMIC DNA]</scope>
    <source>
        <strain evidence="7 8">CCTCC AB 208254</strain>
    </source>
</reference>
<dbReference type="PROSITE" id="PS01162">
    <property type="entry name" value="QOR_ZETA_CRYSTAL"/>
    <property type="match status" value="1"/>
</dbReference>
<dbReference type="PANTHER" id="PTHR44154">
    <property type="entry name" value="QUINONE OXIDOREDUCTASE"/>
    <property type="match status" value="1"/>
</dbReference>
<dbReference type="GO" id="GO:0005737">
    <property type="term" value="C:cytoplasm"/>
    <property type="evidence" value="ECO:0007669"/>
    <property type="project" value="UniProtKB-SubCell"/>
</dbReference>
<dbReference type="PANTHER" id="PTHR44154:SF1">
    <property type="entry name" value="QUINONE OXIDOREDUCTASE"/>
    <property type="match status" value="1"/>
</dbReference>
<dbReference type="InterPro" id="IPR020843">
    <property type="entry name" value="ER"/>
</dbReference>
<feature type="domain" description="Enoyl reductase (ER)" evidence="6">
    <location>
        <begin position="15"/>
        <end position="306"/>
    </location>
</feature>
<evidence type="ECO:0000256" key="1">
    <source>
        <dbReference type="ARBA" id="ARBA00004496"/>
    </source>
</evidence>
<dbReference type="CDD" id="cd05289">
    <property type="entry name" value="MDR_like_2"/>
    <property type="match status" value="1"/>
</dbReference>
<name>A0A4Y8LXN5_9BACL</name>
<dbReference type="GO" id="GO:0016491">
    <property type="term" value="F:oxidoreductase activity"/>
    <property type="evidence" value="ECO:0007669"/>
    <property type="project" value="InterPro"/>
</dbReference>
<comment type="subunit">
    <text evidence="2">Homotetramer.</text>
</comment>
<dbReference type="InterPro" id="IPR013154">
    <property type="entry name" value="ADH-like_N"/>
</dbReference>
<evidence type="ECO:0000313" key="8">
    <source>
        <dbReference type="Proteomes" id="UP000297900"/>
    </source>
</evidence>
<dbReference type="OrthoDB" id="9792162at2"/>
<evidence type="ECO:0000256" key="3">
    <source>
        <dbReference type="ARBA" id="ARBA00022490"/>
    </source>
</evidence>
<evidence type="ECO:0000313" key="7">
    <source>
        <dbReference type="EMBL" id="TFE25962.1"/>
    </source>
</evidence>
<evidence type="ECO:0000256" key="4">
    <source>
        <dbReference type="ARBA" id="ARBA00022857"/>
    </source>
</evidence>
<protein>
    <submittedName>
        <fullName evidence="7">NADP-dependent oxidoreductase</fullName>
    </submittedName>
</protein>
<keyword evidence="4" id="KW-0521">NADP</keyword>
<dbReference type="InterPro" id="IPR036291">
    <property type="entry name" value="NAD(P)-bd_dom_sf"/>
</dbReference>
<dbReference type="RefSeq" id="WP_135152506.1">
    <property type="nucleotide sequence ID" value="NZ_SOMN01000016.1"/>
</dbReference>
<dbReference type="InterPro" id="IPR002364">
    <property type="entry name" value="Quin_OxRdtase/zeta-crystal_CS"/>
</dbReference>
<sequence length="311" mass="33254">MAQTMMRAIRYHRFGDPDVLQLERTPIPEPQTGEVLVRVISAGVLPIDWKLRKGLIPLPLKFPYTPGSALAGIVEAVGSGVSAFRKGQAVFGRSPNGTYAEYTTASVDSLALKPELLGFDEAATLSGGATTAWQALIHDGQLKAGDRALIHGAAGGVGLYAVQFAKWKGAYVVGTSGTANQNFVCSLGADEVIDYATTPFEKVVGNMDFVLDMMGGETLDKSWSVLKRGGTLVSLVAQPSQDKADEWGVRALKPARLASRKDLEDIADLIVEGHVKAEVGQIFSLSEARQAHELSQRGHGRGRLVIRVADE</sequence>
<dbReference type="Gene3D" id="3.40.50.720">
    <property type="entry name" value="NAD(P)-binding Rossmann-like Domain"/>
    <property type="match status" value="1"/>
</dbReference>
<organism evidence="7 8">
    <name type="scientific">Cohnella luojiensis</name>
    <dbReference type="NCBI Taxonomy" id="652876"/>
    <lineage>
        <taxon>Bacteria</taxon>
        <taxon>Bacillati</taxon>
        <taxon>Bacillota</taxon>
        <taxon>Bacilli</taxon>
        <taxon>Bacillales</taxon>
        <taxon>Paenibacillaceae</taxon>
        <taxon>Cohnella</taxon>
    </lineage>
</organism>
<dbReference type="GO" id="GO:0008270">
    <property type="term" value="F:zinc ion binding"/>
    <property type="evidence" value="ECO:0007669"/>
    <property type="project" value="InterPro"/>
</dbReference>
<dbReference type="SUPFAM" id="SSF50129">
    <property type="entry name" value="GroES-like"/>
    <property type="match status" value="1"/>
</dbReference>
<comment type="subcellular location">
    <subcellularLocation>
        <location evidence="1">Cytoplasm</location>
    </subcellularLocation>
</comment>
<keyword evidence="3" id="KW-0963">Cytoplasm</keyword>
<dbReference type="Pfam" id="PF13602">
    <property type="entry name" value="ADH_zinc_N_2"/>
    <property type="match status" value="1"/>
</dbReference>
<dbReference type="GO" id="GO:0003723">
    <property type="term" value="F:RNA binding"/>
    <property type="evidence" value="ECO:0007669"/>
    <property type="project" value="UniProtKB-KW"/>
</dbReference>
<gene>
    <name evidence="7" type="ORF">E2980_12405</name>
</gene>
<dbReference type="Gene3D" id="3.90.180.10">
    <property type="entry name" value="Medium-chain alcohol dehydrogenases, catalytic domain"/>
    <property type="match status" value="1"/>
</dbReference>